<dbReference type="InterPro" id="IPR008984">
    <property type="entry name" value="SMAD_FHA_dom_sf"/>
</dbReference>
<keyword evidence="5" id="KW-0539">Nucleus</keyword>
<evidence type="ECO:0000256" key="4">
    <source>
        <dbReference type="ARBA" id="ARBA00022843"/>
    </source>
</evidence>
<evidence type="ECO:0000313" key="10">
    <source>
        <dbReference type="Proteomes" id="UP000696485"/>
    </source>
</evidence>
<keyword evidence="3" id="KW-0597">Phosphoprotein</keyword>
<dbReference type="Proteomes" id="UP000696485">
    <property type="component" value="Unassembled WGS sequence"/>
</dbReference>
<dbReference type="CDD" id="cd22673">
    <property type="entry name" value="FHA_Ki67"/>
    <property type="match status" value="1"/>
</dbReference>
<evidence type="ECO:0000256" key="3">
    <source>
        <dbReference type="ARBA" id="ARBA00022553"/>
    </source>
</evidence>
<dbReference type="SUPFAM" id="SSF49879">
    <property type="entry name" value="SMAD/FHA domain"/>
    <property type="match status" value="1"/>
</dbReference>
<comment type="caution">
    <text evidence="9">The sequence shown here is derived from an EMBL/GenBank/DDBJ whole genome shotgun (WGS) entry which is preliminary data.</text>
</comment>
<dbReference type="SMART" id="SM00240">
    <property type="entry name" value="FHA"/>
    <property type="match status" value="1"/>
</dbReference>
<dbReference type="Gene3D" id="2.60.200.20">
    <property type="match status" value="1"/>
</dbReference>
<accession>A0A9P5SAW4</accession>
<feature type="region of interest" description="Disordered" evidence="7">
    <location>
        <begin position="481"/>
        <end position="511"/>
    </location>
</feature>
<reference evidence="9" key="1">
    <citation type="journal article" date="2020" name="Fungal Divers.">
        <title>Resolving the Mortierellaceae phylogeny through synthesis of multi-gene phylogenetics and phylogenomics.</title>
        <authorList>
            <person name="Vandepol N."/>
            <person name="Liber J."/>
            <person name="Desiro A."/>
            <person name="Na H."/>
            <person name="Kennedy M."/>
            <person name="Barry K."/>
            <person name="Grigoriev I.V."/>
            <person name="Miller A.N."/>
            <person name="O'Donnell K."/>
            <person name="Stajich J.E."/>
            <person name="Bonito G."/>
        </authorList>
    </citation>
    <scope>NUCLEOTIDE SEQUENCE</scope>
    <source>
        <strain evidence="9">NVP1</strain>
    </source>
</reference>
<evidence type="ECO:0000256" key="5">
    <source>
        <dbReference type="ARBA" id="ARBA00023242"/>
    </source>
</evidence>
<evidence type="ECO:0000256" key="1">
    <source>
        <dbReference type="ARBA" id="ARBA00004123"/>
    </source>
</evidence>
<dbReference type="PROSITE" id="PS50006">
    <property type="entry name" value="FHA_DOMAIN"/>
    <property type="match status" value="1"/>
</dbReference>
<dbReference type="AlphaFoldDB" id="A0A9P5SAW4"/>
<sequence length="526" mass="56074">MASSQDSSSLKSPGRRLLRKSALVTSPFGRPLKLSYHDNLAKSTPISPSLKTSILNTVFGPSSTPTSSTSSSPTTTVTTRAARAAALESIARVASTPGAPTAANTADTTVAEDTNDTANTSAQEPTMTSRNDVWGRIVGLKRADGTEYAWYPIYKTVCTFGKSLTNDVRVQVETVSDHHCLIIRGGEGELLLKDSSTNGTLLNGELVHGATVNIVHNDILTVGGHKFRFEFTETVKAENIPSTPKKQGQTIQDSVDDAIQSLSEVPSPTVARVAPSTPRKCFTSGTSSLESSLGLFTPNRASKLSRLLMSPKISAPLFASSTPKKGGLLTKELPLADFGLSALAKVPPGLQTPSQVKRRVMEDRDDDISRTPKKVSFGPKLSPEIFDRAQPPASPLKRGAQQDPDTPRRGMMMSPKIATMGGHRSAVKSIMTPSKLGRTAIFIDLEKPAPPKLFSAALLAEAEAKGKAITLMPTTSVGEVGQVEEVREEEKKKEKDEAKSKASEEAMSALLVSPAPKREIVDAFAD</sequence>
<proteinExistence type="predicted"/>
<keyword evidence="4" id="KW-0832">Ubl conjugation</keyword>
<dbReference type="PANTHER" id="PTHR21603:SF18">
    <property type="entry name" value="ANTIGEN KI-67-LIKE PROTEIN"/>
    <property type="match status" value="1"/>
</dbReference>
<dbReference type="Pfam" id="PF00498">
    <property type="entry name" value="FHA"/>
    <property type="match status" value="1"/>
</dbReference>
<dbReference type="PANTHER" id="PTHR21603">
    <property type="entry name" value="ANTIGEN KI-67-LIKE PROTEIN"/>
    <property type="match status" value="1"/>
</dbReference>
<evidence type="ECO:0000256" key="6">
    <source>
        <dbReference type="ARBA" id="ARBA00023306"/>
    </source>
</evidence>
<feature type="compositionally biased region" description="Basic and acidic residues" evidence="7">
    <location>
        <begin position="359"/>
        <end position="370"/>
    </location>
</feature>
<feature type="region of interest" description="Disordered" evidence="7">
    <location>
        <begin position="358"/>
        <end position="410"/>
    </location>
</feature>
<dbReference type="InterPro" id="IPR000253">
    <property type="entry name" value="FHA_dom"/>
</dbReference>
<feature type="compositionally biased region" description="Basic and acidic residues" evidence="7">
    <location>
        <begin position="484"/>
        <end position="504"/>
    </location>
</feature>
<dbReference type="GO" id="GO:0007088">
    <property type="term" value="P:regulation of mitotic nuclear division"/>
    <property type="evidence" value="ECO:0007669"/>
    <property type="project" value="TreeGrafter"/>
</dbReference>
<dbReference type="GO" id="GO:0005694">
    <property type="term" value="C:chromosome"/>
    <property type="evidence" value="ECO:0007669"/>
    <property type="project" value="TreeGrafter"/>
</dbReference>
<protein>
    <submittedName>
        <fullName evidence="9">Antigen identified by monoclonal antibody Ki-67</fullName>
    </submittedName>
</protein>
<gene>
    <name evidence="9" type="primary">MKI67</name>
    <name evidence="9" type="ORF">BG006_000876</name>
</gene>
<dbReference type="GO" id="GO:0005634">
    <property type="term" value="C:nucleus"/>
    <property type="evidence" value="ECO:0007669"/>
    <property type="project" value="UniProtKB-SubCell"/>
</dbReference>
<keyword evidence="10" id="KW-1185">Reference proteome</keyword>
<keyword evidence="6" id="KW-0131">Cell cycle</keyword>
<evidence type="ECO:0000259" key="8">
    <source>
        <dbReference type="PROSITE" id="PS50006"/>
    </source>
</evidence>
<keyword evidence="2" id="KW-1017">Isopeptide bond</keyword>
<evidence type="ECO:0000313" key="9">
    <source>
        <dbReference type="EMBL" id="KAF9324091.1"/>
    </source>
</evidence>
<name>A0A9P5SAW4_9FUNG</name>
<evidence type="ECO:0000256" key="7">
    <source>
        <dbReference type="SAM" id="MobiDB-lite"/>
    </source>
</evidence>
<dbReference type="EMBL" id="JAAAUY010001156">
    <property type="protein sequence ID" value="KAF9324091.1"/>
    <property type="molecule type" value="Genomic_DNA"/>
</dbReference>
<feature type="domain" description="FHA" evidence="8">
    <location>
        <begin position="158"/>
        <end position="207"/>
    </location>
</feature>
<organism evidence="9 10">
    <name type="scientific">Podila minutissima</name>
    <dbReference type="NCBI Taxonomy" id="64525"/>
    <lineage>
        <taxon>Eukaryota</taxon>
        <taxon>Fungi</taxon>
        <taxon>Fungi incertae sedis</taxon>
        <taxon>Mucoromycota</taxon>
        <taxon>Mortierellomycotina</taxon>
        <taxon>Mortierellomycetes</taxon>
        <taxon>Mortierellales</taxon>
        <taxon>Mortierellaceae</taxon>
        <taxon>Podila</taxon>
    </lineage>
</organism>
<dbReference type="InterPro" id="IPR029334">
    <property type="entry name" value="PP1-bd"/>
</dbReference>
<dbReference type="Pfam" id="PF15276">
    <property type="entry name" value="PP1_bind"/>
    <property type="match status" value="1"/>
</dbReference>
<evidence type="ECO:0000256" key="2">
    <source>
        <dbReference type="ARBA" id="ARBA00022499"/>
    </source>
</evidence>
<dbReference type="GO" id="GO:0051983">
    <property type="term" value="P:regulation of chromosome segregation"/>
    <property type="evidence" value="ECO:0007669"/>
    <property type="project" value="TreeGrafter"/>
</dbReference>
<comment type="subcellular location">
    <subcellularLocation>
        <location evidence="1">Nucleus</location>
    </subcellularLocation>
</comment>